<dbReference type="GO" id="GO:0005886">
    <property type="term" value="C:plasma membrane"/>
    <property type="evidence" value="ECO:0007669"/>
    <property type="project" value="TreeGrafter"/>
</dbReference>
<dbReference type="GO" id="GO:0016308">
    <property type="term" value="F:1-phosphatidylinositol-4-phosphate 5-kinase activity"/>
    <property type="evidence" value="ECO:0007669"/>
    <property type="project" value="TreeGrafter"/>
</dbReference>
<feature type="region of interest" description="Disordered" evidence="2">
    <location>
        <begin position="122"/>
        <end position="227"/>
    </location>
</feature>
<dbReference type="InterPro" id="IPR023610">
    <property type="entry name" value="PInositol-4/5-P-5/4-kinase"/>
</dbReference>
<feature type="region of interest" description="Disordered" evidence="2">
    <location>
        <begin position="273"/>
        <end position="300"/>
    </location>
</feature>
<dbReference type="GO" id="GO:0005524">
    <property type="term" value="F:ATP binding"/>
    <property type="evidence" value="ECO:0007669"/>
    <property type="project" value="UniProtKB-UniRule"/>
</dbReference>
<organism evidence="4 5">
    <name type="scientific">Thalassiosira oceanica</name>
    <name type="common">Marine diatom</name>
    <dbReference type="NCBI Taxonomy" id="159749"/>
    <lineage>
        <taxon>Eukaryota</taxon>
        <taxon>Sar</taxon>
        <taxon>Stramenopiles</taxon>
        <taxon>Ochrophyta</taxon>
        <taxon>Bacillariophyta</taxon>
        <taxon>Coscinodiscophyceae</taxon>
        <taxon>Thalassiosirophycidae</taxon>
        <taxon>Thalassiosirales</taxon>
        <taxon>Thalassiosiraceae</taxon>
        <taxon>Thalassiosira</taxon>
    </lineage>
</organism>
<feature type="region of interest" description="Disordered" evidence="2">
    <location>
        <begin position="1"/>
        <end position="75"/>
    </location>
</feature>
<dbReference type="InterPro" id="IPR002498">
    <property type="entry name" value="PInositol-4-P-4/5-kinase_core"/>
</dbReference>
<feature type="compositionally biased region" description="Pro residues" evidence="2">
    <location>
        <begin position="44"/>
        <end position="56"/>
    </location>
</feature>
<feature type="compositionally biased region" description="Basic and acidic residues" evidence="2">
    <location>
        <begin position="422"/>
        <end position="439"/>
    </location>
</feature>
<feature type="domain" description="PIPK" evidence="3">
    <location>
        <begin position="501"/>
        <end position="1021"/>
    </location>
</feature>
<keyword evidence="5" id="KW-1185">Reference proteome</keyword>
<feature type="region of interest" description="Disordered" evidence="2">
    <location>
        <begin position="757"/>
        <end position="788"/>
    </location>
</feature>
<evidence type="ECO:0000256" key="1">
    <source>
        <dbReference type="PROSITE-ProRule" id="PRU00781"/>
    </source>
</evidence>
<feature type="compositionally biased region" description="Polar residues" evidence="2">
    <location>
        <begin position="322"/>
        <end position="335"/>
    </location>
</feature>
<feature type="compositionally biased region" description="Low complexity" evidence="2">
    <location>
        <begin position="31"/>
        <end position="43"/>
    </location>
</feature>
<feature type="compositionally biased region" description="Low complexity" evidence="2">
    <location>
        <begin position="157"/>
        <end position="172"/>
    </location>
</feature>
<gene>
    <name evidence="4" type="ORF">THAOC_04987</name>
</gene>
<feature type="compositionally biased region" description="Low complexity" evidence="2">
    <location>
        <begin position="57"/>
        <end position="72"/>
    </location>
</feature>
<dbReference type="Gene3D" id="3.30.800.10">
    <property type="entry name" value="Phosphatidylinositol Phosphate Kinase II Beta"/>
    <property type="match status" value="1"/>
</dbReference>
<dbReference type="eggNOG" id="KOG0229">
    <property type="taxonomic scope" value="Eukaryota"/>
</dbReference>
<dbReference type="Pfam" id="PF01504">
    <property type="entry name" value="PIP5K"/>
    <property type="match status" value="1"/>
</dbReference>
<feature type="compositionally biased region" description="Basic residues" evidence="2">
    <location>
        <begin position="440"/>
        <end position="453"/>
    </location>
</feature>
<dbReference type="PANTHER" id="PTHR23086">
    <property type="entry name" value="PHOSPHATIDYLINOSITOL-4-PHOSPHATE 5-KINASE"/>
    <property type="match status" value="1"/>
</dbReference>
<dbReference type="PANTHER" id="PTHR23086:SF8">
    <property type="entry name" value="PHOSPHATIDYLINOSITOL 5-PHOSPHATE 4-KINASE, ISOFORM A"/>
    <property type="match status" value="1"/>
</dbReference>
<feature type="compositionally biased region" description="Basic and acidic residues" evidence="2">
    <location>
        <begin position="1035"/>
        <end position="1046"/>
    </location>
</feature>
<reference evidence="4 5" key="1">
    <citation type="journal article" date="2012" name="Genome Biol.">
        <title>Genome and low-iron response of an oceanic diatom adapted to chronic iron limitation.</title>
        <authorList>
            <person name="Lommer M."/>
            <person name="Specht M."/>
            <person name="Roy A.S."/>
            <person name="Kraemer L."/>
            <person name="Andreson R."/>
            <person name="Gutowska M.A."/>
            <person name="Wolf J."/>
            <person name="Bergner S.V."/>
            <person name="Schilhabel M.B."/>
            <person name="Klostermeier U.C."/>
            <person name="Beiko R.G."/>
            <person name="Rosenstiel P."/>
            <person name="Hippler M."/>
            <person name="Laroche J."/>
        </authorList>
    </citation>
    <scope>NUCLEOTIDE SEQUENCE [LARGE SCALE GENOMIC DNA]</scope>
    <source>
        <strain evidence="4 5">CCMP1005</strain>
    </source>
</reference>
<dbReference type="EMBL" id="AGNL01004534">
    <property type="protein sequence ID" value="EJK73395.1"/>
    <property type="molecule type" value="Genomic_DNA"/>
</dbReference>
<dbReference type="Gene3D" id="3.30.810.10">
    <property type="entry name" value="2-Layer Sandwich"/>
    <property type="match status" value="1"/>
</dbReference>
<feature type="region of interest" description="Disordered" evidence="2">
    <location>
        <begin position="415"/>
        <end position="460"/>
    </location>
</feature>
<evidence type="ECO:0000313" key="5">
    <source>
        <dbReference type="Proteomes" id="UP000266841"/>
    </source>
</evidence>
<keyword evidence="1" id="KW-0067">ATP-binding</keyword>
<evidence type="ECO:0000259" key="3">
    <source>
        <dbReference type="PROSITE" id="PS51455"/>
    </source>
</evidence>
<feature type="region of interest" description="Disordered" evidence="2">
    <location>
        <begin position="817"/>
        <end position="847"/>
    </location>
</feature>
<feature type="region of interest" description="Disordered" evidence="2">
    <location>
        <begin position="1030"/>
        <end position="1056"/>
    </location>
</feature>
<comment type="caution">
    <text evidence="4">The sequence shown here is derived from an EMBL/GenBank/DDBJ whole genome shotgun (WGS) entry which is preliminary data.</text>
</comment>
<keyword evidence="1" id="KW-0808">Transferase</keyword>
<proteinExistence type="predicted"/>
<dbReference type="CDD" id="cd00139">
    <property type="entry name" value="PIPKc"/>
    <property type="match status" value="1"/>
</dbReference>
<dbReference type="PROSITE" id="PS51455">
    <property type="entry name" value="PIPK"/>
    <property type="match status" value="1"/>
</dbReference>
<protein>
    <recommendedName>
        <fullName evidence="3">PIPK domain-containing protein</fullName>
    </recommendedName>
</protein>
<dbReference type="SUPFAM" id="SSF56104">
    <property type="entry name" value="SAICAR synthase-like"/>
    <property type="match status" value="1"/>
</dbReference>
<feature type="region of interest" description="Disordered" evidence="2">
    <location>
        <begin position="317"/>
        <end position="338"/>
    </location>
</feature>
<dbReference type="Proteomes" id="UP000266841">
    <property type="component" value="Unassembled WGS sequence"/>
</dbReference>
<dbReference type="OrthoDB" id="2129491at2759"/>
<dbReference type="GO" id="GO:0046854">
    <property type="term" value="P:phosphatidylinositol phosphate biosynthetic process"/>
    <property type="evidence" value="ECO:0007669"/>
    <property type="project" value="TreeGrafter"/>
</dbReference>
<dbReference type="InterPro" id="IPR027483">
    <property type="entry name" value="PInositol-4-P-4/5-kinase_C_sf"/>
</dbReference>
<dbReference type="SMART" id="SM00330">
    <property type="entry name" value="PIPKc"/>
    <property type="match status" value="1"/>
</dbReference>
<feature type="compositionally biased region" description="Acidic residues" evidence="2">
    <location>
        <begin position="173"/>
        <end position="183"/>
    </location>
</feature>
<dbReference type="AlphaFoldDB" id="K0T6V0"/>
<keyword evidence="1" id="KW-0547">Nucleotide-binding</keyword>
<dbReference type="InterPro" id="IPR027484">
    <property type="entry name" value="PInositol-4-P-5-kinase_N"/>
</dbReference>
<name>K0T6V0_THAOC</name>
<sequence>MTAENLRSGKRKAAPQYRAGSREEMEAQEINSNRSARAMRAADTPPPPPPAPPPVSPFSSSSSSTTCASTASNQQASLLMSPPLLVEIEEGTPAAEALKANADVRVSKLRKVGRSTKLQAGVRALKSAARTASGQPGHAGDRRGAPAFVAPRGTTSPAVPQGPTTTQTPTIPEGDDEELESDDERAIPTSQSAKNNHKESALPADGENSVEDIYDDTSRSTSLDKSLDDASLDVDGIFQHPKSNSVSSNRNNAPQHLSHVALSAQIAAACRAGEEMDRQRAAQQNKPADDADTQGGEKLSPLMSSFTNLFKGIDAMDGGSPRLSTGTKQNNSKSFTSRRRATLESFHMPSEISVAETEKHANIHRSSSMCELDDEDLSVESANAFNAAGEDDFKRKHVLIDPIVVDIPGAAVNDAVEEEEESRSNKSGEAENLRDTMDKAKKKRSMRSSRKTKRETDIDAFNFPGPKSVRKWVKKTRSKKENKELRSYVKGKVIDGEHELYTMSIAVMFGMRTSIGRTNSIMSKTVNDRRWLDNNDLMAVEKYKFPPRGSDITPPHQLNHTFKFKDYCPLAFAYLRRMFGVNEYDFLLSVCGNANYIEFQSNAKSGQFFFYSLDGKYMIKTMTNSESKFLRRIMPHYFRHCAMNPNTLVTKFLGMYRVKLYHLRRNVKFVVMKSVYDTDKNLDQLFDLKGSTTGRDAKPGDAVKKDNDVRRVLPDGAFMVDPSLRERLRCQVEKDCEWLKSMKIMDYSMLVGVHNISQRSSKSKSNSQLSSSRPSSGDGDDLSNSSVGNASNATLDRFLDVDDDDSYLEGAIYRGGSERKMRPPLDTSSLASDLKSSDYEDESVQEGKLESEARLEKAIEDMYWPFQQFYDIHGLRRMKPIKQSLIAEKKREDGAGQTCAETDDRQPLIRSVFGNNESGRSESILLFEKPLSDRKDGGFMMDTSRTELPMKLSVPGAPHSVDYCDGKIFYMGIIDILQQFNIRKRGEARYRRLGGRGWQAASCVHPTIYADRFLRFFDEYTNPGDLGIIKEEDDSIGKEGESKLSERSSALKLKSE</sequence>
<evidence type="ECO:0000256" key="2">
    <source>
        <dbReference type="SAM" id="MobiDB-lite"/>
    </source>
</evidence>
<accession>K0T6V0</accession>
<keyword evidence="1" id="KW-0418">Kinase</keyword>
<evidence type="ECO:0000313" key="4">
    <source>
        <dbReference type="EMBL" id="EJK73395.1"/>
    </source>
</evidence>